<evidence type="ECO:0000256" key="3">
    <source>
        <dbReference type="ARBA" id="ARBA00023172"/>
    </source>
</evidence>
<keyword evidence="3" id="KW-0233">DNA recombination</keyword>
<dbReference type="InterPro" id="IPR025269">
    <property type="entry name" value="SAM-like_dom"/>
</dbReference>
<evidence type="ECO:0000256" key="1">
    <source>
        <dbReference type="ARBA" id="ARBA00008857"/>
    </source>
</evidence>
<dbReference type="Gene3D" id="1.10.443.10">
    <property type="entry name" value="Intergrase catalytic core"/>
    <property type="match status" value="1"/>
</dbReference>
<dbReference type="RefSeq" id="WP_107035952.1">
    <property type="nucleotide sequence ID" value="NZ_CP098825.1"/>
</dbReference>
<protein>
    <submittedName>
        <fullName evidence="5">Recombinase</fullName>
    </submittedName>
</protein>
<proteinExistence type="inferred from homology"/>
<dbReference type="Gene3D" id="1.10.150.130">
    <property type="match status" value="1"/>
</dbReference>
<dbReference type="GO" id="GO:0015074">
    <property type="term" value="P:DNA integration"/>
    <property type="evidence" value="ECO:0007669"/>
    <property type="project" value="InterPro"/>
</dbReference>
<organism evidence="5 6">
    <name type="scientific">Paramuribaculum intestinale</name>
    <dbReference type="NCBI Taxonomy" id="2094151"/>
    <lineage>
        <taxon>Bacteria</taxon>
        <taxon>Pseudomonadati</taxon>
        <taxon>Bacteroidota</taxon>
        <taxon>Bacteroidia</taxon>
        <taxon>Bacteroidales</taxon>
        <taxon>Muribaculaceae</taxon>
        <taxon>Paramuribaculum</taxon>
    </lineage>
</organism>
<dbReference type="Pfam" id="PF00589">
    <property type="entry name" value="Phage_integrase"/>
    <property type="match status" value="1"/>
</dbReference>
<keyword evidence="6" id="KW-1185">Reference proteome</keyword>
<sequence>MGRQKKPFPLGHFQLRYPKNYVKSKVYPVEIEYIFGGRPIRRSMNISVAVADWNPNGNNGRGEIRASVPDSARFNKLLLTKVNKVDAGLNEYNQKFPGQINEDIIAAFLDDKPITRRDKGEDFAAYVEKRLAIDYNLNKIGYSRYQNGKSAMNIFRQFLLTTGKGTYKPDAIYIGEISVELIDKYIKWRREFKNNSDQTINHALTPILKACDSACTAGYIDREVNAELQDMRIQEKASLEVEGEKEFDGNYLTKDQLQKLVEFYEKDTEPRRKEYIEMFLFAFHACGLRIVDVMTLQWGHINFEKRELSKVLIKTNHRHKIPLTDPAIRILHKWQAMGRRKKYVFDLVKDELSLNNAEALYKARNTATKCVNQALNVVGQKLEIPFSLSFHSSRHTFAVLALNDGLSMTVISRLLGHGSTDVTEKVYAKFLPQTLTAEVERLGYAYLPEEL</sequence>
<dbReference type="EMBL" id="PUBV01000011">
    <property type="protein sequence ID" value="PWB07577.1"/>
    <property type="molecule type" value="Genomic_DNA"/>
</dbReference>
<dbReference type="InterPro" id="IPR010998">
    <property type="entry name" value="Integrase_recombinase_N"/>
</dbReference>
<comment type="caution">
    <text evidence="5">The sequence shown here is derived from an EMBL/GenBank/DDBJ whole genome shotgun (WGS) entry which is preliminary data.</text>
</comment>
<accession>A0A2V1IYM0</accession>
<dbReference type="InterPro" id="IPR050090">
    <property type="entry name" value="Tyrosine_recombinase_XerCD"/>
</dbReference>
<dbReference type="AlphaFoldDB" id="A0A2V1IYM0"/>
<evidence type="ECO:0000259" key="4">
    <source>
        <dbReference type="PROSITE" id="PS51898"/>
    </source>
</evidence>
<dbReference type="Proteomes" id="UP000244925">
    <property type="component" value="Unassembled WGS sequence"/>
</dbReference>
<dbReference type="GeneID" id="93425725"/>
<evidence type="ECO:0000313" key="5">
    <source>
        <dbReference type="EMBL" id="PWB07577.1"/>
    </source>
</evidence>
<dbReference type="PANTHER" id="PTHR30349">
    <property type="entry name" value="PHAGE INTEGRASE-RELATED"/>
    <property type="match status" value="1"/>
</dbReference>
<dbReference type="Pfam" id="PF13102">
    <property type="entry name" value="Phage_int_SAM_5"/>
    <property type="match status" value="1"/>
</dbReference>
<dbReference type="PROSITE" id="PS51898">
    <property type="entry name" value="TYR_RECOMBINASE"/>
    <property type="match status" value="1"/>
</dbReference>
<dbReference type="InterPro" id="IPR002104">
    <property type="entry name" value="Integrase_catalytic"/>
</dbReference>
<dbReference type="InterPro" id="IPR013762">
    <property type="entry name" value="Integrase-like_cat_sf"/>
</dbReference>
<comment type="similarity">
    <text evidence="1">Belongs to the 'phage' integrase family.</text>
</comment>
<dbReference type="CDD" id="cd01185">
    <property type="entry name" value="INTN1_C_like"/>
    <property type="match status" value="1"/>
</dbReference>
<dbReference type="GO" id="GO:0006310">
    <property type="term" value="P:DNA recombination"/>
    <property type="evidence" value="ECO:0007669"/>
    <property type="project" value="UniProtKB-KW"/>
</dbReference>
<keyword evidence="2" id="KW-0238">DNA-binding</keyword>
<feature type="domain" description="Tyr recombinase" evidence="4">
    <location>
        <begin position="247"/>
        <end position="440"/>
    </location>
</feature>
<evidence type="ECO:0000313" key="6">
    <source>
        <dbReference type="Proteomes" id="UP000244925"/>
    </source>
</evidence>
<dbReference type="SUPFAM" id="SSF56349">
    <property type="entry name" value="DNA breaking-rejoining enzymes"/>
    <property type="match status" value="1"/>
</dbReference>
<dbReference type="GO" id="GO:0003677">
    <property type="term" value="F:DNA binding"/>
    <property type="evidence" value="ECO:0007669"/>
    <property type="project" value="UniProtKB-KW"/>
</dbReference>
<name>A0A2V1IYM0_9BACT</name>
<dbReference type="PANTHER" id="PTHR30349:SF64">
    <property type="entry name" value="PROPHAGE INTEGRASE INTD-RELATED"/>
    <property type="match status" value="1"/>
</dbReference>
<evidence type="ECO:0000256" key="2">
    <source>
        <dbReference type="ARBA" id="ARBA00023125"/>
    </source>
</evidence>
<reference evidence="6" key="1">
    <citation type="submission" date="2018-02" db="EMBL/GenBank/DDBJ databases">
        <authorList>
            <person name="Clavel T."/>
            <person name="Strowig T."/>
        </authorList>
    </citation>
    <scope>NUCLEOTIDE SEQUENCE [LARGE SCALE GENOMIC DNA]</scope>
    <source>
        <strain evidence="6">DSM 100764</strain>
    </source>
</reference>
<dbReference type="InterPro" id="IPR011010">
    <property type="entry name" value="DNA_brk_join_enz"/>
</dbReference>
<gene>
    <name evidence="5" type="ORF">C5O25_06605</name>
</gene>